<reference evidence="1" key="2">
    <citation type="journal article" date="2015" name="Fish Shellfish Immunol.">
        <title>Early steps in the European eel (Anguilla anguilla)-Vibrio vulnificus interaction in the gills: Role of the RtxA13 toxin.</title>
        <authorList>
            <person name="Callol A."/>
            <person name="Pajuelo D."/>
            <person name="Ebbesson L."/>
            <person name="Teles M."/>
            <person name="MacKenzie S."/>
            <person name="Amaro C."/>
        </authorList>
    </citation>
    <scope>NUCLEOTIDE SEQUENCE</scope>
</reference>
<organism evidence="1">
    <name type="scientific">Anguilla anguilla</name>
    <name type="common">European freshwater eel</name>
    <name type="synonym">Muraena anguilla</name>
    <dbReference type="NCBI Taxonomy" id="7936"/>
    <lineage>
        <taxon>Eukaryota</taxon>
        <taxon>Metazoa</taxon>
        <taxon>Chordata</taxon>
        <taxon>Craniata</taxon>
        <taxon>Vertebrata</taxon>
        <taxon>Euteleostomi</taxon>
        <taxon>Actinopterygii</taxon>
        <taxon>Neopterygii</taxon>
        <taxon>Teleostei</taxon>
        <taxon>Anguilliformes</taxon>
        <taxon>Anguillidae</taxon>
        <taxon>Anguilla</taxon>
    </lineage>
</organism>
<evidence type="ECO:0000313" key="1">
    <source>
        <dbReference type="EMBL" id="JAH66868.1"/>
    </source>
</evidence>
<dbReference type="EMBL" id="GBXM01041709">
    <property type="protein sequence ID" value="JAH66868.1"/>
    <property type="molecule type" value="Transcribed_RNA"/>
</dbReference>
<reference evidence="1" key="1">
    <citation type="submission" date="2014-11" db="EMBL/GenBank/DDBJ databases">
        <authorList>
            <person name="Amaro Gonzalez C."/>
        </authorList>
    </citation>
    <scope>NUCLEOTIDE SEQUENCE</scope>
</reference>
<accession>A0A0E9UPK0</accession>
<name>A0A0E9UPK0_ANGAN</name>
<sequence length="10" mass="1036">MGTETQTGLV</sequence>
<proteinExistence type="predicted"/>
<protein>
    <submittedName>
        <fullName evidence="1">Uncharacterized protein</fullName>
    </submittedName>
</protein>